<accession>A0A9N8YYH6</accession>
<reference evidence="1" key="1">
    <citation type="submission" date="2021-06" db="EMBL/GenBank/DDBJ databases">
        <authorList>
            <person name="Kallberg Y."/>
            <person name="Tangrot J."/>
            <person name="Rosling A."/>
        </authorList>
    </citation>
    <scope>NUCLEOTIDE SEQUENCE</scope>
    <source>
        <strain evidence="1">MA453B</strain>
    </source>
</reference>
<evidence type="ECO:0000313" key="1">
    <source>
        <dbReference type="EMBL" id="CAG8454411.1"/>
    </source>
</evidence>
<organism evidence="1 2">
    <name type="scientific">Dentiscutata erythropus</name>
    <dbReference type="NCBI Taxonomy" id="1348616"/>
    <lineage>
        <taxon>Eukaryota</taxon>
        <taxon>Fungi</taxon>
        <taxon>Fungi incertae sedis</taxon>
        <taxon>Mucoromycota</taxon>
        <taxon>Glomeromycotina</taxon>
        <taxon>Glomeromycetes</taxon>
        <taxon>Diversisporales</taxon>
        <taxon>Gigasporaceae</taxon>
        <taxon>Dentiscutata</taxon>
    </lineage>
</organism>
<feature type="non-terminal residue" evidence="1">
    <location>
        <position position="1"/>
    </location>
</feature>
<dbReference type="AlphaFoldDB" id="A0A9N8YYH6"/>
<dbReference type="Proteomes" id="UP000789405">
    <property type="component" value="Unassembled WGS sequence"/>
</dbReference>
<protein>
    <submittedName>
        <fullName evidence="1">1993_t:CDS:1</fullName>
    </submittedName>
</protein>
<evidence type="ECO:0000313" key="2">
    <source>
        <dbReference type="Proteomes" id="UP000789405"/>
    </source>
</evidence>
<proteinExistence type="predicted"/>
<keyword evidence="2" id="KW-1185">Reference proteome</keyword>
<gene>
    <name evidence="1" type="ORF">DERYTH_LOCUS689</name>
</gene>
<dbReference type="EMBL" id="CAJVPY010000161">
    <property type="protein sequence ID" value="CAG8454411.1"/>
    <property type="molecule type" value="Genomic_DNA"/>
</dbReference>
<sequence>GTPISHELSIYYKWPSSTSCYTITPIFTATDFESAQYFATQTQLKEVRKTLYHACNLENKSQKKALIYNNITRCYNSFAFNTTLIINSILKQNRIPVLFTNITTSTDIIILLNEIKQATRQHFQFWTKLNPPDMTYWGE</sequence>
<name>A0A9N8YYH6_9GLOM</name>
<comment type="caution">
    <text evidence="1">The sequence shown here is derived from an EMBL/GenBank/DDBJ whole genome shotgun (WGS) entry which is preliminary data.</text>
</comment>